<sequence length="540" mass="60988">MQHSIGATLGRSTFDRSPEQVPFPPHQFSIPARYNQEGQTFAIGDLVWYEIKGNFDIQSGGLQWGEAIVKEILPENRYKLAGKTWSYDHLTHPLIGEQNGPPYYSSVADIHVKQNIYKKWAAVHHPNSHVRRMALSGVDEVMHPALSSVPGEAIFKVWDREEIPVCPIITINTSEQHEHEQSSSSSSQQDKTSTSLEDARKKYGEDLQFKGMKQNNFGPEFWGITLEQIQGVKDLPGYNEEMKMYDVVNTLIKPITKGKGMGYSLLLNTEKPLRAKQMVSHAWGEQYSHFVKTLQYSGYEGPFWVCALAIYQEDEEAVAKQLGPSIEHGPFATVLKQATDMIAVFTPAADIYLRMWCVFEIFIAVKLGVDIRFAGHNQQYRSGIQNIYDAIYEHGQRRRCNSMVARCGNDSDEKQIREVINSSVGKFELLDSVVEWCKASYYIKEVRHPGPAFKSKPAHILLLGGSGKFDYLAKTLSAVAISMNRISTDVRWNETSPKPETVNNVNDGTCNGGKDIFIDDELVYEKILCCCCRILQKDQA</sequence>
<dbReference type="AlphaFoldDB" id="A0A7S3QIM6"/>
<reference evidence="2" key="1">
    <citation type="submission" date="2021-01" db="EMBL/GenBank/DDBJ databases">
        <authorList>
            <person name="Corre E."/>
            <person name="Pelletier E."/>
            <person name="Niang G."/>
            <person name="Scheremetjew M."/>
            <person name="Finn R."/>
            <person name="Kale V."/>
            <person name="Holt S."/>
            <person name="Cochrane G."/>
            <person name="Meng A."/>
            <person name="Brown T."/>
            <person name="Cohen L."/>
        </authorList>
    </citation>
    <scope>NUCLEOTIDE SEQUENCE</scope>
    <source>
        <strain evidence="2">MM31A-1</strain>
    </source>
</reference>
<evidence type="ECO:0000256" key="1">
    <source>
        <dbReference type="SAM" id="MobiDB-lite"/>
    </source>
</evidence>
<organism evidence="2">
    <name type="scientific">Chaetoceros debilis</name>
    <dbReference type="NCBI Taxonomy" id="122233"/>
    <lineage>
        <taxon>Eukaryota</taxon>
        <taxon>Sar</taxon>
        <taxon>Stramenopiles</taxon>
        <taxon>Ochrophyta</taxon>
        <taxon>Bacillariophyta</taxon>
        <taxon>Coscinodiscophyceae</taxon>
        <taxon>Chaetocerotophycidae</taxon>
        <taxon>Chaetocerotales</taxon>
        <taxon>Chaetocerotaceae</taxon>
        <taxon>Chaetoceros</taxon>
    </lineage>
</organism>
<proteinExistence type="predicted"/>
<accession>A0A7S3QIM6</accession>
<dbReference type="EMBL" id="HBIO01030741">
    <property type="protein sequence ID" value="CAE0478694.1"/>
    <property type="molecule type" value="Transcribed_RNA"/>
</dbReference>
<protein>
    <submittedName>
        <fullName evidence="2">Uncharacterized protein</fullName>
    </submittedName>
</protein>
<name>A0A7S3QIM6_9STRA</name>
<gene>
    <name evidence="2" type="ORF">CDEB00056_LOCUS23547</name>
</gene>
<feature type="region of interest" description="Disordered" evidence="1">
    <location>
        <begin position="174"/>
        <end position="198"/>
    </location>
</feature>
<evidence type="ECO:0000313" key="2">
    <source>
        <dbReference type="EMBL" id="CAE0478694.1"/>
    </source>
</evidence>
<feature type="region of interest" description="Disordered" evidence="1">
    <location>
        <begin position="1"/>
        <end position="20"/>
    </location>
</feature>